<proteinExistence type="predicted"/>
<gene>
    <name evidence="1" type="ORF">PCON_01324</name>
</gene>
<organism evidence="1 2">
    <name type="scientific">Pyronema omphalodes (strain CBS 100304)</name>
    <name type="common">Pyronema confluens</name>
    <dbReference type="NCBI Taxonomy" id="1076935"/>
    <lineage>
        <taxon>Eukaryota</taxon>
        <taxon>Fungi</taxon>
        <taxon>Dikarya</taxon>
        <taxon>Ascomycota</taxon>
        <taxon>Pezizomycotina</taxon>
        <taxon>Pezizomycetes</taxon>
        <taxon>Pezizales</taxon>
        <taxon>Pyronemataceae</taxon>
        <taxon>Pyronema</taxon>
    </lineage>
</organism>
<evidence type="ECO:0000313" key="2">
    <source>
        <dbReference type="Proteomes" id="UP000018144"/>
    </source>
</evidence>
<keyword evidence="2" id="KW-1185">Reference proteome</keyword>
<sequence>MNSEIINSSISSPNSLGTCMLRKIWYCQVLE</sequence>
<name>U4LPH7_PYROM</name>
<accession>U4LPH7</accession>
<dbReference type="EMBL" id="HF936132">
    <property type="protein sequence ID" value="CCX33482.1"/>
    <property type="molecule type" value="Genomic_DNA"/>
</dbReference>
<reference evidence="1 2" key="1">
    <citation type="journal article" date="2013" name="PLoS Genet.">
        <title>The genome and development-dependent transcriptomes of Pyronema confluens: a window into fungal evolution.</title>
        <authorList>
            <person name="Traeger S."/>
            <person name="Altegoer F."/>
            <person name="Freitag M."/>
            <person name="Gabaldon T."/>
            <person name="Kempken F."/>
            <person name="Kumar A."/>
            <person name="Marcet-Houben M."/>
            <person name="Poggeler S."/>
            <person name="Stajich J.E."/>
            <person name="Nowrousian M."/>
        </authorList>
    </citation>
    <scope>NUCLEOTIDE SEQUENCE [LARGE SCALE GENOMIC DNA]</scope>
    <source>
        <strain evidence="2">CBS 100304</strain>
        <tissue evidence="1">Vegetative mycelium</tissue>
    </source>
</reference>
<dbReference type="AlphaFoldDB" id="U4LPH7"/>
<evidence type="ECO:0000313" key="1">
    <source>
        <dbReference type="EMBL" id="CCX33482.1"/>
    </source>
</evidence>
<dbReference type="Proteomes" id="UP000018144">
    <property type="component" value="Unassembled WGS sequence"/>
</dbReference>
<protein>
    <submittedName>
        <fullName evidence="1">Uncharacterized protein</fullName>
    </submittedName>
</protein>